<dbReference type="AlphaFoldDB" id="A0A8W8I8H4"/>
<feature type="region of interest" description="Disordered" evidence="2">
    <location>
        <begin position="277"/>
        <end position="299"/>
    </location>
</feature>
<evidence type="ECO:0000313" key="4">
    <source>
        <dbReference type="EnsemblMetazoa" id="G13077.3:cds"/>
    </source>
</evidence>
<evidence type="ECO:0000256" key="2">
    <source>
        <dbReference type="SAM" id="MobiDB-lite"/>
    </source>
</evidence>
<dbReference type="InterPro" id="IPR002223">
    <property type="entry name" value="Kunitz_BPTI"/>
</dbReference>
<keyword evidence="5" id="KW-1185">Reference proteome</keyword>
<feature type="region of interest" description="Disordered" evidence="2">
    <location>
        <begin position="75"/>
        <end position="100"/>
    </location>
</feature>
<dbReference type="InterPro" id="IPR050098">
    <property type="entry name" value="TFPI/VKTCI-like"/>
</dbReference>
<dbReference type="PANTHER" id="PTHR10083">
    <property type="entry name" value="KUNITZ-TYPE PROTEASE INHIBITOR-RELATED"/>
    <property type="match status" value="1"/>
</dbReference>
<dbReference type="PRINTS" id="PR00759">
    <property type="entry name" value="BASICPTASE"/>
</dbReference>
<name>A0A8W8I8H4_MAGGI</name>
<dbReference type="SUPFAM" id="SSF57362">
    <property type="entry name" value="BPTI-like"/>
    <property type="match status" value="2"/>
</dbReference>
<feature type="domain" description="BPTI/Kunitz inhibitor" evidence="3">
    <location>
        <begin position="179"/>
        <end position="239"/>
    </location>
</feature>
<dbReference type="EnsemblMetazoa" id="G13077.3">
    <property type="protein sequence ID" value="G13077.3:cds"/>
    <property type="gene ID" value="G13077"/>
</dbReference>
<proteinExistence type="predicted"/>
<reference evidence="4" key="1">
    <citation type="submission" date="2022-08" db="UniProtKB">
        <authorList>
            <consortium name="EnsemblMetazoa"/>
        </authorList>
    </citation>
    <scope>IDENTIFICATION</scope>
    <source>
        <strain evidence="4">05x7-T-G4-1.051#20</strain>
    </source>
</reference>
<keyword evidence="1" id="KW-1015">Disulfide bond</keyword>
<evidence type="ECO:0000313" key="5">
    <source>
        <dbReference type="Proteomes" id="UP000005408"/>
    </source>
</evidence>
<dbReference type="InterPro" id="IPR020901">
    <property type="entry name" value="Prtase_inh_Kunz-CS"/>
</dbReference>
<dbReference type="SMART" id="SM00131">
    <property type="entry name" value="KU"/>
    <property type="match status" value="2"/>
</dbReference>
<dbReference type="InterPro" id="IPR036880">
    <property type="entry name" value="Kunitz_BPTI_sf"/>
</dbReference>
<dbReference type="Proteomes" id="UP000005408">
    <property type="component" value="Unassembled WGS sequence"/>
</dbReference>
<evidence type="ECO:0000259" key="3">
    <source>
        <dbReference type="PROSITE" id="PS50279"/>
    </source>
</evidence>
<dbReference type="CDD" id="cd00109">
    <property type="entry name" value="Kunitz-type"/>
    <property type="match status" value="2"/>
</dbReference>
<evidence type="ECO:0000256" key="1">
    <source>
        <dbReference type="ARBA" id="ARBA00023157"/>
    </source>
</evidence>
<dbReference type="Gene3D" id="4.10.410.10">
    <property type="entry name" value="Pancreatic trypsin inhibitor Kunitz domain"/>
    <property type="match status" value="2"/>
</dbReference>
<feature type="compositionally biased region" description="Polar residues" evidence="2">
    <location>
        <begin position="278"/>
        <end position="299"/>
    </location>
</feature>
<protein>
    <recommendedName>
        <fullName evidence="3">BPTI/Kunitz inhibitor domain-containing protein</fullName>
    </recommendedName>
</protein>
<accession>A0A8W8I8H4</accession>
<feature type="compositionally biased region" description="Low complexity" evidence="2">
    <location>
        <begin position="82"/>
        <end position="95"/>
    </location>
</feature>
<dbReference type="GO" id="GO:0004867">
    <property type="term" value="F:serine-type endopeptidase inhibitor activity"/>
    <property type="evidence" value="ECO:0007669"/>
    <property type="project" value="InterPro"/>
</dbReference>
<sequence>MYLCFCDKLNLRQIDSTAVRHVNLSGSHNPCPHSQHHSVSLYWIFSMIQRSLMAMFLPIVLGGIGGLNGGDFGGRLRNQSPNTMSTNTGSSGNSNVMPGSRPLTVSPPPPREIFPPRVPYTCTLFVDSGYFCPSRYPRPSTQYYYDPFTQRCQTFYYRGCGGTPNRFSSRYECLRSCGCFSDIDFGNSCPYNSYIFFQQYTIRYAFNKYTGTCQPFRFSACNGGNDNNFQTQLECQTTCAPSSADIDAPPFRHNFAASSNSIQQGTARALNMRLPEAGSSSNIRSSSQMPTEGNVPLNTGSQTNFGSSSIMAMQSSQSNINSGVMGFPAIQNNFGSSALSAGNSAMNGRLNQMPSPLNPSTAQMMNLNGQIIPAGGNRMQNIMISRKGNKIY</sequence>
<dbReference type="Pfam" id="PF00014">
    <property type="entry name" value="Kunitz_BPTI"/>
    <property type="match status" value="2"/>
</dbReference>
<dbReference type="PROSITE" id="PS50279">
    <property type="entry name" value="BPTI_KUNITZ_2"/>
    <property type="match status" value="2"/>
</dbReference>
<dbReference type="PROSITE" id="PS00280">
    <property type="entry name" value="BPTI_KUNITZ_1"/>
    <property type="match status" value="1"/>
</dbReference>
<dbReference type="PANTHER" id="PTHR10083:SF374">
    <property type="entry name" value="BPTI_KUNITZ INHIBITOR DOMAIN-CONTAINING PROTEIN"/>
    <property type="match status" value="1"/>
</dbReference>
<organism evidence="4 5">
    <name type="scientific">Magallana gigas</name>
    <name type="common">Pacific oyster</name>
    <name type="synonym">Crassostrea gigas</name>
    <dbReference type="NCBI Taxonomy" id="29159"/>
    <lineage>
        <taxon>Eukaryota</taxon>
        <taxon>Metazoa</taxon>
        <taxon>Spiralia</taxon>
        <taxon>Lophotrochozoa</taxon>
        <taxon>Mollusca</taxon>
        <taxon>Bivalvia</taxon>
        <taxon>Autobranchia</taxon>
        <taxon>Pteriomorphia</taxon>
        <taxon>Ostreida</taxon>
        <taxon>Ostreoidea</taxon>
        <taxon>Ostreidae</taxon>
        <taxon>Magallana</taxon>
    </lineage>
</organism>
<dbReference type="GO" id="GO:0005615">
    <property type="term" value="C:extracellular space"/>
    <property type="evidence" value="ECO:0007669"/>
    <property type="project" value="TreeGrafter"/>
</dbReference>
<feature type="domain" description="BPTI/Kunitz inhibitor" evidence="3">
    <location>
        <begin position="122"/>
        <end position="177"/>
    </location>
</feature>